<proteinExistence type="predicted"/>
<evidence type="ECO:0000313" key="7">
    <source>
        <dbReference type="EMBL" id="HIW81534.1"/>
    </source>
</evidence>
<evidence type="ECO:0000256" key="3">
    <source>
        <dbReference type="ARBA" id="ARBA00022801"/>
    </source>
</evidence>
<dbReference type="Gene3D" id="2.40.50.140">
    <property type="entry name" value="Nucleic acid-binding proteins"/>
    <property type="match status" value="1"/>
</dbReference>
<accession>A0A9D1R5Z7</accession>
<dbReference type="PANTHER" id="PTHR30001:SF0">
    <property type="entry name" value="RIBONUCLEASE G"/>
    <property type="match status" value="1"/>
</dbReference>
<dbReference type="AlphaFoldDB" id="A0A9D1R5Z7"/>
<evidence type="ECO:0000256" key="1">
    <source>
        <dbReference type="ARBA" id="ARBA00001946"/>
    </source>
</evidence>
<dbReference type="Pfam" id="PF10150">
    <property type="entry name" value="RNase_E_G"/>
    <property type="match status" value="1"/>
</dbReference>
<dbReference type="InterPro" id="IPR019307">
    <property type="entry name" value="RNA-bd_AU-1/RNase_E/G"/>
</dbReference>
<dbReference type="InterPro" id="IPR003029">
    <property type="entry name" value="S1_domain"/>
</dbReference>
<sequence>MSDGKLIFTEYDGKALAMLFQKKRLVAAQVLPEGANRIGAVYVGRVKHVAANIAACFVEIADGEICFLPFKEASVPFLLNRTYDGRILAGDELLVQIINEAQKAKQANVTAKISLANEFFALSLDTSSHASFSSKLSSEQKKQLQELLHEEGILEGRTFRQPPQVSVPISGVVRTQAGDCSREELVSAFHALQREFVQLLEKAPYRTCFSCLKEARPGWAAVLNSMVYPWEYDEIVTDQSMLYEAVSAYCKEKLPEKQVRLYEDASYPLHKLYSIKTRLEEALGKRVWLKSGGYLIIEPTEALTVVDVNSGKYESKRGSAESAYLVNMEAAQEIALQLRLRNLSGMIIVDFINMFSAEYEEKLLQHLRSLTGKDKQKTVVVDITPLGLVEITRKKTSRPLKEQLAK</sequence>
<dbReference type="GO" id="GO:0005737">
    <property type="term" value="C:cytoplasm"/>
    <property type="evidence" value="ECO:0007669"/>
    <property type="project" value="TreeGrafter"/>
</dbReference>
<keyword evidence="2" id="KW-0479">Metal-binding</keyword>
<dbReference type="CDD" id="cd04453">
    <property type="entry name" value="S1_RNase_E"/>
    <property type="match status" value="1"/>
</dbReference>
<dbReference type="GO" id="GO:0016787">
    <property type="term" value="F:hydrolase activity"/>
    <property type="evidence" value="ECO:0007669"/>
    <property type="project" value="UniProtKB-KW"/>
</dbReference>
<dbReference type="Proteomes" id="UP000824265">
    <property type="component" value="Unassembled WGS sequence"/>
</dbReference>
<dbReference type="GO" id="GO:0003723">
    <property type="term" value="F:RNA binding"/>
    <property type="evidence" value="ECO:0007669"/>
    <property type="project" value="UniProtKB-KW"/>
</dbReference>
<keyword evidence="3" id="KW-0378">Hydrolase</keyword>
<dbReference type="InterPro" id="IPR004659">
    <property type="entry name" value="RNase_E/G"/>
</dbReference>
<dbReference type="InterPro" id="IPR012340">
    <property type="entry name" value="NA-bd_OB-fold"/>
</dbReference>
<organism evidence="7 8">
    <name type="scientific">Candidatus Acetatifactor stercoripullorum</name>
    <dbReference type="NCBI Taxonomy" id="2838414"/>
    <lineage>
        <taxon>Bacteria</taxon>
        <taxon>Bacillati</taxon>
        <taxon>Bacillota</taxon>
        <taxon>Clostridia</taxon>
        <taxon>Lachnospirales</taxon>
        <taxon>Lachnospiraceae</taxon>
        <taxon>Acetatifactor</taxon>
    </lineage>
</organism>
<dbReference type="SUPFAM" id="SSF50249">
    <property type="entry name" value="Nucleic acid-binding proteins"/>
    <property type="match status" value="1"/>
</dbReference>
<dbReference type="SMART" id="SM00316">
    <property type="entry name" value="S1"/>
    <property type="match status" value="1"/>
</dbReference>
<dbReference type="EMBL" id="DXGH01000043">
    <property type="protein sequence ID" value="HIW81534.1"/>
    <property type="molecule type" value="Genomic_DNA"/>
</dbReference>
<evidence type="ECO:0000256" key="5">
    <source>
        <dbReference type="ARBA" id="ARBA00022884"/>
    </source>
</evidence>
<dbReference type="PROSITE" id="PS50126">
    <property type="entry name" value="S1"/>
    <property type="match status" value="1"/>
</dbReference>
<keyword evidence="4" id="KW-0460">Magnesium</keyword>
<evidence type="ECO:0000256" key="2">
    <source>
        <dbReference type="ARBA" id="ARBA00022723"/>
    </source>
</evidence>
<evidence type="ECO:0000259" key="6">
    <source>
        <dbReference type="PROSITE" id="PS50126"/>
    </source>
</evidence>
<evidence type="ECO:0000313" key="8">
    <source>
        <dbReference type="Proteomes" id="UP000824265"/>
    </source>
</evidence>
<dbReference type="GO" id="GO:0004540">
    <property type="term" value="F:RNA nuclease activity"/>
    <property type="evidence" value="ECO:0007669"/>
    <property type="project" value="InterPro"/>
</dbReference>
<keyword evidence="5" id="KW-0694">RNA-binding</keyword>
<reference evidence="7" key="2">
    <citation type="submission" date="2021-04" db="EMBL/GenBank/DDBJ databases">
        <authorList>
            <person name="Gilroy R."/>
        </authorList>
    </citation>
    <scope>NUCLEOTIDE SEQUENCE</scope>
    <source>
        <strain evidence="7">CHK195-6426</strain>
    </source>
</reference>
<evidence type="ECO:0000256" key="4">
    <source>
        <dbReference type="ARBA" id="ARBA00022842"/>
    </source>
</evidence>
<name>A0A9D1R5Z7_9FIRM</name>
<gene>
    <name evidence="7" type="ORF">H9742_08460</name>
</gene>
<reference evidence="7" key="1">
    <citation type="journal article" date="2021" name="PeerJ">
        <title>Extensive microbial diversity within the chicken gut microbiome revealed by metagenomics and culture.</title>
        <authorList>
            <person name="Gilroy R."/>
            <person name="Ravi A."/>
            <person name="Getino M."/>
            <person name="Pursley I."/>
            <person name="Horton D.L."/>
            <person name="Alikhan N.F."/>
            <person name="Baker D."/>
            <person name="Gharbi K."/>
            <person name="Hall N."/>
            <person name="Watson M."/>
            <person name="Adriaenssens E.M."/>
            <person name="Foster-Nyarko E."/>
            <person name="Jarju S."/>
            <person name="Secka A."/>
            <person name="Antonio M."/>
            <person name="Oren A."/>
            <person name="Chaudhuri R.R."/>
            <person name="La Ragione R."/>
            <person name="Hildebrand F."/>
            <person name="Pallen M.J."/>
        </authorList>
    </citation>
    <scope>NUCLEOTIDE SEQUENCE</scope>
    <source>
        <strain evidence="7">CHK195-6426</strain>
    </source>
</reference>
<dbReference type="GO" id="GO:0006364">
    <property type="term" value="P:rRNA processing"/>
    <property type="evidence" value="ECO:0007669"/>
    <property type="project" value="TreeGrafter"/>
</dbReference>
<comment type="cofactor">
    <cofactor evidence="1">
        <name>Mg(2+)</name>
        <dbReference type="ChEBI" id="CHEBI:18420"/>
    </cofactor>
</comment>
<dbReference type="GO" id="GO:0046872">
    <property type="term" value="F:metal ion binding"/>
    <property type="evidence" value="ECO:0007669"/>
    <property type="project" value="UniProtKB-KW"/>
</dbReference>
<feature type="domain" description="S1 motif" evidence="6">
    <location>
        <begin position="39"/>
        <end position="112"/>
    </location>
</feature>
<protein>
    <submittedName>
        <fullName evidence="7">Ribonuclease E/G</fullName>
    </submittedName>
</protein>
<dbReference type="PANTHER" id="PTHR30001">
    <property type="entry name" value="RIBONUCLEASE"/>
    <property type="match status" value="1"/>
</dbReference>
<comment type="caution">
    <text evidence="7">The sequence shown here is derived from an EMBL/GenBank/DDBJ whole genome shotgun (WGS) entry which is preliminary data.</text>
</comment>